<evidence type="ECO:0008006" key="4">
    <source>
        <dbReference type="Google" id="ProtNLM"/>
    </source>
</evidence>
<reference evidence="3" key="1">
    <citation type="journal article" date="2019" name="Int. J. Syst. Evol. Microbiol.">
        <title>The Global Catalogue of Microorganisms (GCM) 10K type strain sequencing project: providing services to taxonomists for standard genome sequencing and annotation.</title>
        <authorList>
            <consortium name="The Broad Institute Genomics Platform"/>
            <consortium name="The Broad Institute Genome Sequencing Center for Infectious Disease"/>
            <person name="Wu L."/>
            <person name="Ma J."/>
        </authorList>
    </citation>
    <scope>NUCLEOTIDE SEQUENCE [LARGE SCALE GENOMIC DNA]</scope>
    <source>
        <strain evidence="3">CGMCC 1.15288</strain>
    </source>
</reference>
<feature type="transmembrane region" description="Helical" evidence="1">
    <location>
        <begin position="108"/>
        <end position="128"/>
    </location>
</feature>
<keyword evidence="1" id="KW-1133">Transmembrane helix</keyword>
<dbReference type="Proteomes" id="UP000600214">
    <property type="component" value="Unassembled WGS sequence"/>
</dbReference>
<feature type="transmembrane region" description="Helical" evidence="1">
    <location>
        <begin position="134"/>
        <end position="151"/>
    </location>
</feature>
<keyword evidence="1" id="KW-0472">Membrane</keyword>
<name>A0ABQ1YM03_9BACT</name>
<feature type="transmembrane region" description="Helical" evidence="1">
    <location>
        <begin position="84"/>
        <end position="103"/>
    </location>
</feature>
<comment type="caution">
    <text evidence="2">The sequence shown here is derived from an EMBL/GenBank/DDBJ whole genome shotgun (WGS) entry which is preliminary data.</text>
</comment>
<keyword evidence="1" id="KW-0812">Transmembrane</keyword>
<feature type="transmembrane region" description="Helical" evidence="1">
    <location>
        <begin position="35"/>
        <end position="57"/>
    </location>
</feature>
<proteinExistence type="predicted"/>
<evidence type="ECO:0000313" key="2">
    <source>
        <dbReference type="EMBL" id="GGH31190.1"/>
    </source>
</evidence>
<organism evidence="2 3">
    <name type="scientific">Dyadobacter endophyticus</name>
    <dbReference type="NCBI Taxonomy" id="1749036"/>
    <lineage>
        <taxon>Bacteria</taxon>
        <taxon>Pseudomonadati</taxon>
        <taxon>Bacteroidota</taxon>
        <taxon>Cytophagia</taxon>
        <taxon>Cytophagales</taxon>
        <taxon>Spirosomataceae</taxon>
        <taxon>Dyadobacter</taxon>
    </lineage>
</organism>
<feature type="transmembrane region" description="Helical" evidence="1">
    <location>
        <begin position="181"/>
        <end position="200"/>
    </location>
</feature>
<gene>
    <name evidence="2" type="ORF">GCM10007423_19880</name>
</gene>
<keyword evidence="3" id="KW-1185">Reference proteome</keyword>
<evidence type="ECO:0000256" key="1">
    <source>
        <dbReference type="SAM" id="Phobius"/>
    </source>
</evidence>
<sequence>MKNKVLFKYLRKFPNDMHLLSRLAAFYLEAKGNKWFRYFATFCRIGLALGFIPSGIVKIMGDRFTALPSNHPLGHYFDALHLTGYYYTFIGAGQLITAVLLLIPRTALLGALMAFPIILNICVLVYALRFEGTRITTLMLLANIYLLCWYFDRIKYILPFRQADLGMQEYTPGSNKFPFKFFGLVIAIIAAVIIGNHFLYNIRPGNSAEECSNGCAGNSNPEACTRFCDCIYVQGKPLDVCVAEYEKASGR</sequence>
<evidence type="ECO:0000313" key="3">
    <source>
        <dbReference type="Proteomes" id="UP000600214"/>
    </source>
</evidence>
<dbReference type="EMBL" id="BMIA01000001">
    <property type="protein sequence ID" value="GGH31190.1"/>
    <property type="molecule type" value="Genomic_DNA"/>
</dbReference>
<protein>
    <recommendedName>
        <fullName evidence="4">DoxX family protein</fullName>
    </recommendedName>
</protein>
<accession>A0ABQ1YM03</accession>